<dbReference type="SMART" id="SM00671">
    <property type="entry name" value="SEL1"/>
    <property type="match status" value="3"/>
</dbReference>
<proteinExistence type="predicted"/>
<keyword evidence="1" id="KW-0732">Signal</keyword>
<dbReference type="Proteomes" id="UP000317078">
    <property type="component" value="Unassembled WGS sequence"/>
</dbReference>
<gene>
    <name evidence="2" type="ORF">EAH89_13045</name>
</gene>
<evidence type="ECO:0000313" key="2">
    <source>
        <dbReference type="EMBL" id="TPG55865.1"/>
    </source>
</evidence>
<dbReference type="Gene3D" id="1.25.40.10">
    <property type="entry name" value="Tetratricopeptide repeat domain"/>
    <property type="match status" value="1"/>
</dbReference>
<dbReference type="InterPro" id="IPR011990">
    <property type="entry name" value="TPR-like_helical_dom_sf"/>
</dbReference>
<dbReference type="PANTHER" id="PTHR45011:SF1">
    <property type="entry name" value="DAP3-BINDING CELL DEATH ENHANCER 1"/>
    <property type="match status" value="1"/>
</dbReference>
<reference evidence="2 3" key="1">
    <citation type="journal article" date="2019" name="Environ. Microbiol.">
        <title>Species interactions and distinct microbial communities in high Arctic permafrost affected cryosols are associated with the CH4 and CO2 gas fluxes.</title>
        <authorList>
            <person name="Altshuler I."/>
            <person name="Hamel J."/>
            <person name="Turney S."/>
            <person name="Magnuson E."/>
            <person name="Levesque R."/>
            <person name="Greer C."/>
            <person name="Whyte L.G."/>
        </authorList>
    </citation>
    <scope>NUCLEOTIDE SEQUENCE [LARGE SCALE GENOMIC DNA]</scope>
    <source>
        <strain evidence="2 3">S9.3B</strain>
    </source>
</reference>
<organism evidence="2 3">
    <name type="scientific">Muricoccus nepalensis</name>
    <dbReference type="NCBI Taxonomy" id="1854500"/>
    <lineage>
        <taxon>Bacteria</taxon>
        <taxon>Pseudomonadati</taxon>
        <taxon>Pseudomonadota</taxon>
        <taxon>Alphaproteobacteria</taxon>
        <taxon>Acetobacterales</taxon>
        <taxon>Roseomonadaceae</taxon>
        <taxon>Muricoccus</taxon>
    </lineage>
</organism>
<dbReference type="Pfam" id="PF08238">
    <property type="entry name" value="Sel1"/>
    <property type="match status" value="4"/>
</dbReference>
<comment type="caution">
    <text evidence="2">The sequence shown here is derived from an EMBL/GenBank/DDBJ whole genome shotgun (WGS) entry which is preliminary data.</text>
</comment>
<dbReference type="PANTHER" id="PTHR45011">
    <property type="entry name" value="DAP3-BINDING CELL DEATH ENHANCER 1"/>
    <property type="match status" value="1"/>
</dbReference>
<feature type="signal peptide" evidence="1">
    <location>
        <begin position="1"/>
        <end position="27"/>
    </location>
</feature>
<protein>
    <submittedName>
        <fullName evidence="2">Sel1 repeat family protein</fullName>
    </submittedName>
</protein>
<evidence type="ECO:0000256" key="1">
    <source>
        <dbReference type="SAM" id="SignalP"/>
    </source>
</evidence>
<name>A0A502G259_9PROT</name>
<accession>A0A502G259</accession>
<keyword evidence="3" id="KW-1185">Reference proteome</keyword>
<dbReference type="InterPro" id="IPR006597">
    <property type="entry name" value="Sel1-like"/>
</dbReference>
<evidence type="ECO:0000313" key="3">
    <source>
        <dbReference type="Proteomes" id="UP000317078"/>
    </source>
</evidence>
<sequence length="255" mass="26557">MFEMTGRATAWGALLLLSALAGLPAHAATDGSDQKSGPGPAGALTEVPAGVTECDRLAQPTRAAMGNLPALVNGVSLADLRWPAARAACARAMEEAPSEVRFVAFAARAADKGGDARAAARLYRAAADEGYPLAQVNLGVMYENGEGGLGRDDREAARLYRLAADQSYPAGQASLGTFLLAGRGGLRRNEAEAARLWRLAADGGNAQAQNNLGKLYAEGQGGLRRDMNEAARLWRLAAEGGVAEARNNLRRAGRS</sequence>
<feature type="chain" id="PRO_5021245590" evidence="1">
    <location>
        <begin position="28"/>
        <end position="255"/>
    </location>
</feature>
<dbReference type="SUPFAM" id="SSF81901">
    <property type="entry name" value="HCP-like"/>
    <property type="match status" value="1"/>
</dbReference>
<dbReference type="InterPro" id="IPR052748">
    <property type="entry name" value="ISR_Activator"/>
</dbReference>
<dbReference type="AlphaFoldDB" id="A0A502G259"/>
<dbReference type="OrthoDB" id="7282343at2"/>
<dbReference type="EMBL" id="RCZP01000011">
    <property type="protein sequence ID" value="TPG55865.1"/>
    <property type="molecule type" value="Genomic_DNA"/>
</dbReference>